<organism evidence="2 3">
    <name type="scientific">Smittium culicis</name>
    <dbReference type="NCBI Taxonomy" id="133412"/>
    <lineage>
        <taxon>Eukaryota</taxon>
        <taxon>Fungi</taxon>
        <taxon>Fungi incertae sedis</taxon>
        <taxon>Zoopagomycota</taxon>
        <taxon>Kickxellomycotina</taxon>
        <taxon>Harpellomycetes</taxon>
        <taxon>Harpellales</taxon>
        <taxon>Legeriomycetaceae</taxon>
        <taxon>Smittium</taxon>
    </lineage>
</organism>
<reference evidence="2 3" key="1">
    <citation type="submission" date="2017-01" db="EMBL/GenBank/DDBJ databases">
        <authorList>
            <person name="Mah S.A."/>
            <person name="Swanson W.J."/>
            <person name="Moy G.W."/>
            <person name="Vacquier V.D."/>
        </authorList>
    </citation>
    <scope>NUCLEOTIDE SEQUENCE [LARGE SCALE GENOMIC DNA]</scope>
    <source>
        <strain evidence="2 3">GSMNP</strain>
    </source>
</reference>
<feature type="region of interest" description="Disordered" evidence="1">
    <location>
        <begin position="26"/>
        <end position="67"/>
    </location>
</feature>
<proteinExistence type="predicted"/>
<comment type="caution">
    <text evidence="2">The sequence shown here is derived from an EMBL/GenBank/DDBJ whole genome shotgun (WGS) entry which is preliminary data.</text>
</comment>
<evidence type="ECO:0000313" key="3">
    <source>
        <dbReference type="Proteomes" id="UP000187283"/>
    </source>
</evidence>
<gene>
    <name evidence="2" type="ORF">AYI70_g4220</name>
</gene>
<sequence>MSSDESFIFSYSGFDSDYPQSYVEISSKEKVSKKHEIDIERTSKTKKKSKKSKKNNSSNKKTSKPIN</sequence>
<accession>A0A1R1Y0N5</accession>
<feature type="compositionally biased region" description="Basic and acidic residues" evidence="1">
    <location>
        <begin position="26"/>
        <end position="43"/>
    </location>
</feature>
<feature type="compositionally biased region" description="Basic residues" evidence="1">
    <location>
        <begin position="44"/>
        <end position="54"/>
    </location>
</feature>
<evidence type="ECO:0000256" key="1">
    <source>
        <dbReference type="SAM" id="MobiDB-lite"/>
    </source>
</evidence>
<dbReference type="AlphaFoldDB" id="A0A1R1Y0N5"/>
<dbReference type="Proteomes" id="UP000187283">
    <property type="component" value="Unassembled WGS sequence"/>
</dbReference>
<dbReference type="EMBL" id="LSSN01001286">
    <property type="protein sequence ID" value="OMJ20266.1"/>
    <property type="molecule type" value="Genomic_DNA"/>
</dbReference>
<protein>
    <submittedName>
        <fullName evidence="2">Uncharacterized protein</fullName>
    </submittedName>
</protein>
<keyword evidence="3" id="KW-1185">Reference proteome</keyword>
<name>A0A1R1Y0N5_9FUNG</name>
<evidence type="ECO:0000313" key="2">
    <source>
        <dbReference type="EMBL" id="OMJ20266.1"/>
    </source>
</evidence>